<accession>A0A6A5V7M8</accession>
<dbReference type="EMBL" id="ML976711">
    <property type="protein sequence ID" value="KAF1969317.1"/>
    <property type="molecule type" value="Genomic_DNA"/>
</dbReference>
<reference evidence="2" key="1">
    <citation type="journal article" date="2020" name="Stud. Mycol.">
        <title>101 Dothideomycetes genomes: a test case for predicting lifestyles and emergence of pathogens.</title>
        <authorList>
            <person name="Haridas S."/>
            <person name="Albert R."/>
            <person name="Binder M."/>
            <person name="Bloem J."/>
            <person name="Labutti K."/>
            <person name="Salamov A."/>
            <person name="Andreopoulos B."/>
            <person name="Baker S."/>
            <person name="Barry K."/>
            <person name="Bills G."/>
            <person name="Bluhm B."/>
            <person name="Cannon C."/>
            <person name="Castanera R."/>
            <person name="Culley D."/>
            <person name="Daum C."/>
            <person name="Ezra D."/>
            <person name="Gonzalez J."/>
            <person name="Henrissat B."/>
            <person name="Kuo A."/>
            <person name="Liang C."/>
            <person name="Lipzen A."/>
            <person name="Lutzoni F."/>
            <person name="Magnuson J."/>
            <person name="Mondo S."/>
            <person name="Nolan M."/>
            <person name="Ohm R."/>
            <person name="Pangilinan J."/>
            <person name="Park H.-J."/>
            <person name="Ramirez L."/>
            <person name="Alfaro M."/>
            <person name="Sun H."/>
            <person name="Tritt A."/>
            <person name="Yoshinaga Y."/>
            <person name="Zwiers L.-H."/>
            <person name="Turgeon B."/>
            <person name="Goodwin S."/>
            <person name="Spatafora J."/>
            <person name="Crous P."/>
            <person name="Grigoriev I."/>
        </authorList>
    </citation>
    <scope>NUCLEOTIDE SEQUENCE</scope>
    <source>
        <strain evidence="2">CBS 107.79</strain>
    </source>
</reference>
<organism evidence="2 3">
    <name type="scientific">Bimuria novae-zelandiae CBS 107.79</name>
    <dbReference type="NCBI Taxonomy" id="1447943"/>
    <lineage>
        <taxon>Eukaryota</taxon>
        <taxon>Fungi</taxon>
        <taxon>Dikarya</taxon>
        <taxon>Ascomycota</taxon>
        <taxon>Pezizomycotina</taxon>
        <taxon>Dothideomycetes</taxon>
        <taxon>Pleosporomycetidae</taxon>
        <taxon>Pleosporales</taxon>
        <taxon>Massarineae</taxon>
        <taxon>Didymosphaeriaceae</taxon>
        <taxon>Bimuria</taxon>
    </lineage>
</organism>
<dbReference type="InterPro" id="IPR025533">
    <property type="entry name" value="DUF4419"/>
</dbReference>
<evidence type="ECO:0000256" key="1">
    <source>
        <dbReference type="SAM" id="MobiDB-lite"/>
    </source>
</evidence>
<feature type="region of interest" description="Disordered" evidence="1">
    <location>
        <begin position="189"/>
        <end position="225"/>
    </location>
</feature>
<dbReference type="AlphaFoldDB" id="A0A6A5V7M8"/>
<dbReference type="PANTHER" id="PTHR31252:SF11">
    <property type="entry name" value="DUF4419 DOMAIN-CONTAINING PROTEIN"/>
    <property type="match status" value="1"/>
</dbReference>
<dbReference type="Pfam" id="PF14388">
    <property type="entry name" value="DUF4419"/>
    <property type="match status" value="2"/>
</dbReference>
<protein>
    <submittedName>
        <fullName evidence="2">Uncharacterized protein</fullName>
    </submittedName>
</protein>
<evidence type="ECO:0000313" key="2">
    <source>
        <dbReference type="EMBL" id="KAF1969317.1"/>
    </source>
</evidence>
<keyword evidence="3" id="KW-1185">Reference proteome</keyword>
<dbReference type="Proteomes" id="UP000800036">
    <property type="component" value="Unassembled WGS sequence"/>
</dbReference>
<dbReference type="PANTHER" id="PTHR31252">
    <property type="entry name" value="DUF4419 DOMAIN-CONTAINING PROTEIN"/>
    <property type="match status" value="1"/>
</dbReference>
<proteinExistence type="predicted"/>
<dbReference type="OrthoDB" id="9978173at2759"/>
<gene>
    <name evidence="2" type="ORF">BU23DRAFT_601670</name>
</gene>
<feature type="region of interest" description="Disordered" evidence="1">
    <location>
        <begin position="242"/>
        <end position="268"/>
    </location>
</feature>
<name>A0A6A5V7M8_9PLEO</name>
<sequence length="342" mass="38436">MQFNYYVNKHAEQLREHFVNLAGKRKLTIKMDGLNMPASVSQMADLIHKNIKDAELRDWIMPNFTTTTDTDKVAASIIMMGTMQKYFVYHAEETCGIPSVTLLGEEKDWQDAHTHRFPLEVCQRSSRTWKAPDSPDVMGFWQCAVRSAGVGCAGQQGTNGWVLAFCFWDTEGELLARMRPVFQATRRQIKRHSGVSGKTLVAPDGPAPNRVSHGVPTSTRPAPKPGILEKITRKLLCFKSDASRSSTDNEEENESKNVTSNPKQNMRSDPVVQQLTDSGELNEPWAYEDGGRRDTLPPVTGWLVIRTEGQYGKDPDVLDIQFDSDAEDYDHDLAYNGMPLIK</sequence>
<evidence type="ECO:0000313" key="3">
    <source>
        <dbReference type="Proteomes" id="UP000800036"/>
    </source>
</evidence>
<feature type="compositionally biased region" description="Polar residues" evidence="1">
    <location>
        <begin position="256"/>
        <end position="268"/>
    </location>
</feature>